<evidence type="ECO:0000256" key="6">
    <source>
        <dbReference type="ARBA" id="ARBA00022847"/>
    </source>
</evidence>
<keyword evidence="3" id="KW-0813">Transport</keyword>
<dbReference type="Proteomes" id="UP000028058">
    <property type="component" value="Unassembled WGS sequence"/>
</dbReference>
<reference evidence="12 13" key="1">
    <citation type="journal article" date="2014" name="Genome Announc.">
        <title>Draft Genome Sequence of Streptomyces fradiae ATCC 19609, a Strain Highly Sensitive to Antibiotics.</title>
        <authorList>
            <person name="Bekker O.B."/>
            <person name="Klimina K.M."/>
            <person name="Vatlin A.A."/>
            <person name="Zakharevich N.V."/>
            <person name="Kasianov A.S."/>
            <person name="Danilenko V.N."/>
        </authorList>
    </citation>
    <scope>NUCLEOTIDE SEQUENCE [LARGE SCALE GENOMIC DNA]</scope>
    <source>
        <strain evidence="12 13">ATCC 19609</strain>
    </source>
</reference>
<feature type="transmembrane region" description="Helical" evidence="11">
    <location>
        <begin position="191"/>
        <end position="209"/>
    </location>
</feature>
<dbReference type="Gene3D" id="1.20.1730.10">
    <property type="entry name" value="Sodium/glucose cotransporter"/>
    <property type="match status" value="1"/>
</dbReference>
<feature type="transmembrane region" description="Helical" evidence="11">
    <location>
        <begin position="415"/>
        <end position="434"/>
    </location>
</feature>
<dbReference type="PANTHER" id="PTHR48086:SF6">
    <property type="entry name" value="CATION_ACETATE SYMPORTER ACTP"/>
    <property type="match status" value="1"/>
</dbReference>
<dbReference type="AlphaFoldDB" id="A0A420VAY1"/>
<feature type="transmembrane region" description="Helical" evidence="11">
    <location>
        <begin position="475"/>
        <end position="495"/>
    </location>
</feature>
<evidence type="ECO:0000256" key="3">
    <source>
        <dbReference type="ARBA" id="ARBA00022448"/>
    </source>
</evidence>
<name>A0A420VAY1_9ACTN</name>
<dbReference type="EMBL" id="JNAD02000001">
    <property type="protein sequence ID" value="RKM99473.1"/>
    <property type="molecule type" value="Genomic_DNA"/>
</dbReference>
<evidence type="ECO:0000256" key="1">
    <source>
        <dbReference type="ARBA" id="ARBA00004651"/>
    </source>
</evidence>
<dbReference type="InterPro" id="IPR038377">
    <property type="entry name" value="Na/Glc_symporter_sf"/>
</dbReference>
<evidence type="ECO:0000256" key="11">
    <source>
        <dbReference type="SAM" id="Phobius"/>
    </source>
</evidence>
<dbReference type="OrthoDB" id="4329578at2"/>
<feature type="transmembrane region" description="Helical" evidence="11">
    <location>
        <begin position="316"/>
        <end position="339"/>
    </location>
</feature>
<comment type="subcellular location">
    <subcellularLocation>
        <location evidence="1">Cell membrane</location>
        <topology evidence="1">Multi-pass membrane protein</topology>
    </subcellularLocation>
</comment>
<proteinExistence type="inferred from homology"/>
<dbReference type="GO" id="GO:0005886">
    <property type="term" value="C:plasma membrane"/>
    <property type="evidence" value="ECO:0007669"/>
    <property type="project" value="UniProtKB-SubCell"/>
</dbReference>
<evidence type="ECO:0000256" key="4">
    <source>
        <dbReference type="ARBA" id="ARBA00022475"/>
    </source>
</evidence>
<organism evidence="12 13">
    <name type="scientific">Streptomyces xinghaiensis</name>
    <dbReference type="NCBI Taxonomy" id="1038928"/>
    <lineage>
        <taxon>Bacteria</taxon>
        <taxon>Bacillati</taxon>
        <taxon>Actinomycetota</taxon>
        <taxon>Actinomycetes</taxon>
        <taxon>Kitasatosporales</taxon>
        <taxon>Streptomycetaceae</taxon>
        <taxon>Streptomyces</taxon>
    </lineage>
</organism>
<evidence type="ECO:0000256" key="2">
    <source>
        <dbReference type="ARBA" id="ARBA00006434"/>
    </source>
</evidence>
<evidence type="ECO:0000313" key="13">
    <source>
        <dbReference type="Proteomes" id="UP000028058"/>
    </source>
</evidence>
<keyword evidence="8 11" id="KW-0472">Membrane</keyword>
<evidence type="ECO:0000256" key="9">
    <source>
        <dbReference type="RuleBase" id="RU362091"/>
    </source>
</evidence>
<evidence type="ECO:0000256" key="10">
    <source>
        <dbReference type="SAM" id="MobiDB-lite"/>
    </source>
</evidence>
<dbReference type="CDD" id="cd11480">
    <property type="entry name" value="SLC5sbd_u4"/>
    <property type="match status" value="1"/>
</dbReference>
<gene>
    <name evidence="12" type="ORF">SFRA_001625</name>
</gene>
<dbReference type="Pfam" id="PF00474">
    <property type="entry name" value="SSF"/>
    <property type="match status" value="1"/>
</dbReference>
<dbReference type="PANTHER" id="PTHR48086">
    <property type="entry name" value="SODIUM/PROLINE SYMPORTER-RELATED"/>
    <property type="match status" value="1"/>
</dbReference>
<feature type="transmembrane region" description="Helical" evidence="11">
    <location>
        <begin position="157"/>
        <end position="185"/>
    </location>
</feature>
<accession>A0A420VAY1</accession>
<dbReference type="InterPro" id="IPR050277">
    <property type="entry name" value="Sodium:Solute_Symporter"/>
</dbReference>
<keyword evidence="5 11" id="KW-0812">Transmembrane</keyword>
<feature type="transmembrane region" description="Helical" evidence="11">
    <location>
        <begin position="221"/>
        <end position="240"/>
    </location>
</feature>
<feature type="region of interest" description="Disordered" evidence="10">
    <location>
        <begin position="1"/>
        <end position="31"/>
    </location>
</feature>
<feature type="transmembrane region" description="Helical" evidence="11">
    <location>
        <begin position="112"/>
        <end position="130"/>
    </location>
</feature>
<evidence type="ECO:0000256" key="7">
    <source>
        <dbReference type="ARBA" id="ARBA00022989"/>
    </source>
</evidence>
<feature type="transmembrane region" description="Helical" evidence="11">
    <location>
        <begin position="507"/>
        <end position="529"/>
    </location>
</feature>
<protein>
    <submittedName>
        <fullName evidence="12">Cation acetate symporter</fullName>
    </submittedName>
</protein>
<feature type="transmembrane region" description="Helical" evidence="11">
    <location>
        <begin position="41"/>
        <end position="63"/>
    </location>
</feature>
<comment type="similarity">
    <text evidence="2 9">Belongs to the sodium:solute symporter (SSF) (TC 2.A.21) family.</text>
</comment>
<dbReference type="PROSITE" id="PS50283">
    <property type="entry name" value="NA_SOLUT_SYMP_3"/>
    <property type="match status" value="1"/>
</dbReference>
<keyword evidence="6" id="KW-0769">Symport</keyword>
<dbReference type="GO" id="GO:0015123">
    <property type="term" value="F:acetate transmembrane transporter activity"/>
    <property type="evidence" value="ECO:0007669"/>
    <property type="project" value="TreeGrafter"/>
</dbReference>
<dbReference type="GO" id="GO:0006847">
    <property type="term" value="P:plasma membrane acetate transport"/>
    <property type="evidence" value="ECO:0007669"/>
    <property type="project" value="TreeGrafter"/>
</dbReference>
<dbReference type="GO" id="GO:0015293">
    <property type="term" value="F:symporter activity"/>
    <property type="evidence" value="ECO:0007669"/>
    <property type="project" value="UniProtKB-KW"/>
</dbReference>
<keyword evidence="13" id="KW-1185">Reference proteome</keyword>
<keyword evidence="4" id="KW-1003">Cell membrane</keyword>
<evidence type="ECO:0000256" key="5">
    <source>
        <dbReference type="ARBA" id="ARBA00022692"/>
    </source>
</evidence>
<feature type="transmembrane region" description="Helical" evidence="11">
    <location>
        <begin position="281"/>
        <end position="304"/>
    </location>
</feature>
<feature type="transmembrane region" description="Helical" evidence="11">
    <location>
        <begin position="84"/>
        <end position="106"/>
    </location>
</feature>
<feature type="transmembrane region" description="Helical" evidence="11">
    <location>
        <begin position="366"/>
        <end position="394"/>
    </location>
</feature>
<comment type="caution">
    <text evidence="12">The sequence shown here is derived from an EMBL/GenBank/DDBJ whole genome shotgun (WGS) entry which is preliminary data.</text>
</comment>
<evidence type="ECO:0000313" key="12">
    <source>
        <dbReference type="EMBL" id="RKM99473.1"/>
    </source>
</evidence>
<feature type="compositionally biased region" description="Basic and acidic residues" evidence="10">
    <location>
        <begin position="1"/>
        <end position="11"/>
    </location>
</feature>
<keyword evidence="7 11" id="KW-1133">Transmembrane helix</keyword>
<feature type="transmembrane region" description="Helical" evidence="11">
    <location>
        <begin position="440"/>
        <end position="463"/>
    </location>
</feature>
<evidence type="ECO:0000256" key="8">
    <source>
        <dbReference type="ARBA" id="ARBA00023136"/>
    </source>
</evidence>
<dbReference type="InterPro" id="IPR001734">
    <property type="entry name" value="Na/solute_symporter"/>
</dbReference>
<sequence>MVRPVRPDRARPGRRPAARRPPGTGEHPVTDPLDLAASGSFPVLTVFATFVSCALFLAIWVTTDRVTPGDFYVSDGRLTPAKNGIALFGDYMSAATLLGTPGLVALTGYDGLPYLLGPIVAWILIALLIAEPFHSTGRFTIGDSLARRLRPRRVHRAAGAATVTVCLVYLVAQLVGAGALAAPILGLSGPGAQQIVVAVLGLLMVTYVVIGGMRATTVVQLVKAVLLLGGGGLLALLVMAEVGWSPSGLLRRAAQHSGLGADFLAPGVRYGDNGVSKLDALSLQLAVVLGAAGLPHLLMRLGAVPTARAARGSVQWATLLTCAFCLMAGLIGFGAVALLGRNAVTADSASGNSATLLLAEFLGGPFLLTLITCVAFTTILAVVAGVVLAAATAVAHDLYQVGLRGGKASEKSELLVARTAVVLIGLAATGLSLFAQGLNITFLVGLAFAIAASAILPALLYGLYWKGFTTKGALCSIYGGLGSSVLLVVFSPALSGAPSSLLPDADFAVFPISNPGVISIPLGFLLGWLGSVLDARERGGADFTEAEVRILTGAGAGPVDGGA</sequence>